<gene>
    <name evidence="2" type="ORF">UX09_C0005G0007</name>
</gene>
<feature type="region of interest" description="Disordered" evidence="1">
    <location>
        <begin position="43"/>
        <end position="81"/>
    </location>
</feature>
<evidence type="ECO:0008006" key="4">
    <source>
        <dbReference type="Google" id="ProtNLM"/>
    </source>
</evidence>
<comment type="caution">
    <text evidence="2">The sequence shown here is derived from an EMBL/GenBank/DDBJ whole genome shotgun (WGS) entry which is preliminary data.</text>
</comment>
<reference evidence="2 3" key="1">
    <citation type="journal article" date="2015" name="Nature">
        <title>rRNA introns, odd ribosomes, and small enigmatic genomes across a large radiation of phyla.</title>
        <authorList>
            <person name="Brown C.T."/>
            <person name="Hug L.A."/>
            <person name="Thomas B.C."/>
            <person name="Sharon I."/>
            <person name="Castelle C.J."/>
            <person name="Singh A."/>
            <person name="Wilkins M.J."/>
            <person name="Williams K.H."/>
            <person name="Banfield J.F."/>
        </authorList>
    </citation>
    <scope>NUCLEOTIDE SEQUENCE [LARGE SCALE GENOMIC DNA]</scope>
</reference>
<dbReference type="PATRIC" id="fig|1618993.3.peg.142"/>
<protein>
    <recommendedName>
        <fullName evidence="4">DUF2188 domain-containing protein</fullName>
    </recommendedName>
</protein>
<dbReference type="Proteomes" id="UP000034354">
    <property type="component" value="Unassembled WGS sequence"/>
</dbReference>
<evidence type="ECO:0000313" key="2">
    <source>
        <dbReference type="EMBL" id="KKU09051.1"/>
    </source>
</evidence>
<name>A0A0G1ML20_9BACT</name>
<dbReference type="AlphaFoldDB" id="A0A0G1ML20"/>
<evidence type="ECO:0000313" key="3">
    <source>
        <dbReference type="Proteomes" id="UP000034354"/>
    </source>
</evidence>
<dbReference type="EMBL" id="LCKW01000005">
    <property type="protein sequence ID" value="KKU09051.1"/>
    <property type="molecule type" value="Genomic_DNA"/>
</dbReference>
<sequence>MPNYHVTNKKGSDNWRIVKENADRASGTANTQKQAEQLAKQFAEGAGGGEVRIHRPNGGPIRDSDTVAPGRDPFPPRDKKN</sequence>
<accession>A0A0G1ML20</accession>
<dbReference type="STRING" id="1618993.UX09_C0005G0007"/>
<dbReference type="Pfam" id="PF09954">
    <property type="entry name" value="DUF2188"/>
    <property type="match status" value="1"/>
</dbReference>
<evidence type="ECO:0000256" key="1">
    <source>
        <dbReference type="SAM" id="MobiDB-lite"/>
    </source>
</evidence>
<organism evidence="2 3">
    <name type="scientific">Candidatus Uhrbacteria bacterium GW2011_GWE2_45_35</name>
    <dbReference type="NCBI Taxonomy" id="1618993"/>
    <lineage>
        <taxon>Bacteria</taxon>
        <taxon>Candidatus Uhriibacteriota</taxon>
    </lineage>
</organism>
<proteinExistence type="predicted"/>
<dbReference type="InterPro" id="IPR018691">
    <property type="entry name" value="DUF2188"/>
</dbReference>